<evidence type="ECO:0000256" key="5">
    <source>
        <dbReference type="ARBA" id="ARBA00022741"/>
    </source>
</evidence>
<dbReference type="PROSITE" id="PS51257">
    <property type="entry name" value="PROKAR_LIPOPROTEIN"/>
    <property type="match status" value="1"/>
</dbReference>
<feature type="domain" description="Lysidine-tRNA(Ile) synthetase C-terminal" evidence="9">
    <location>
        <begin position="343"/>
        <end position="414"/>
    </location>
</feature>
<organism evidence="10 11">
    <name type="scientific">Thomasclavelia cocleata</name>
    <dbReference type="NCBI Taxonomy" id="69824"/>
    <lineage>
        <taxon>Bacteria</taxon>
        <taxon>Bacillati</taxon>
        <taxon>Bacillota</taxon>
        <taxon>Erysipelotrichia</taxon>
        <taxon>Erysipelotrichales</taxon>
        <taxon>Coprobacillaceae</taxon>
        <taxon>Thomasclavelia</taxon>
    </lineage>
</organism>
<comment type="function">
    <text evidence="8">Ligates lysine onto the cytidine present at position 34 of the AUA codon-specific tRNA(Ile) that contains the anticodon CAU, in an ATP-dependent manner. Cytidine is converted to lysidine, thus changing the amino acid specificity of the tRNA from methionine to isoleucine.</text>
</comment>
<dbReference type="CDD" id="cd01992">
    <property type="entry name" value="TilS_N"/>
    <property type="match status" value="1"/>
</dbReference>
<dbReference type="Proteomes" id="UP000198558">
    <property type="component" value="Unassembled WGS sequence"/>
</dbReference>
<dbReference type="HAMAP" id="MF_01161">
    <property type="entry name" value="tRNA_Ile_lys_synt"/>
    <property type="match status" value="1"/>
</dbReference>
<keyword evidence="3 8" id="KW-0436">Ligase</keyword>
<comment type="catalytic activity">
    <reaction evidence="7 8">
        <text>cytidine(34) in tRNA(Ile2) + L-lysine + ATP = lysidine(34) in tRNA(Ile2) + AMP + diphosphate + H(+)</text>
        <dbReference type="Rhea" id="RHEA:43744"/>
        <dbReference type="Rhea" id="RHEA-COMP:10625"/>
        <dbReference type="Rhea" id="RHEA-COMP:10670"/>
        <dbReference type="ChEBI" id="CHEBI:15378"/>
        <dbReference type="ChEBI" id="CHEBI:30616"/>
        <dbReference type="ChEBI" id="CHEBI:32551"/>
        <dbReference type="ChEBI" id="CHEBI:33019"/>
        <dbReference type="ChEBI" id="CHEBI:82748"/>
        <dbReference type="ChEBI" id="CHEBI:83665"/>
        <dbReference type="ChEBI" id="CHEBI:456215"/>
        <dbReference type="EC" id="6.3.4.19"/>
    </reaction>
</comment>
<evidence type="ECO:0000313" key="10">
    <source>
        <dbReference type="EMBL" id="SET72771.1"/>
    </source>
</evidence>
<keyword evidence="2 8" id="KW-0963">Cytoplasm</keyword>
<feature type="binding site" evidence="8">
    <location>
        <begin position="19"/>
        <end position="24"/>
    </location>
    <ligand>
        <name>ATP</name>
        <dbReference type="ChEBI" id="CHEBI:30616"/>
    </ligand>
</feature>
<dbReference type="EMBL" id="FOIN01000033">
    <property type="protein sequence ID" value="SET72771.1"/>
    <property type="molecule type" value="Genomic_DNA"/>
</dbReference>
<reference evidence="11" key="1">
    <citation type="submission" date="2016-10" db="EMBL/GenBank/DDBJ databases">
        <authorList>
            <person name="Varghese N."/>
            <person name="Submissions S."/>
        </authorList>
    </citation>
    <scope>NUCLEOTIDE SEQUENCE [LARGE SCALE GENOMIC DNA]</scope>
    <source>
        <strain evidence="11">DSM 1551</strain>
    </source>
</reference>
<dbReference type="GO" id="GO:0006400">
    <property type="term" value="P:tRNA modification"/>
    <property type="evidence" value="ECO:0007669"/>
    <property type="project" value="UniProtKB-UniRule"/>
</dbReference>
<keyword evidence="4 8" id="KW-0819">tRNA processing</keyword>
<evidence type="ECO:0000256" key="3">
    <source>
        <dbReference type="ARBA" id="ARBA00022598"/>
    </source>
</evidence>
<evidence type="ECO:0000256" key="2">
    <source>
        <dbReference type="ARBA" id="ARBA00022490"/>
    </source>
</evidence>
<dbReference type="SUPFAM" id="SSF56037">
    <property type="entry name" value="PheT/TilS domain"/>
    <property type="match status" value="1"/>
</dbReference>
<comment type="subcellular location">
    <subcellularLocation>
        <location evidence="1 8">Cytoplasm</location>
    </subcellularLocation>
</comment>
<evidence type="ECO:0000256" key="6">
    <source>
        <dbReference type="ARBA" id="ARBA00022840"/>
    </source>
</evidence>
<dbReference type="PANTHER" id="PTHR43033:SF1">
    <property type="entry name" value="TRNA(ILE)-LYSIDINE SYNTHASE-RELATED"/>
    <property type="match status" value="1"/>
</dbReference>
<evidence type="ECO:0000259" key="9">
    <source>
        <dbReference type="SMART" id="SM00977"/>
    </source>
</evidence>
<keyword evidence="5 8" id="KW-0547">Nucleotide-binding</keyword>
<comment type="similarity">
    <text evidence="8">Belongs to the tRNA(Ile)-lysidine synthase family.</text>
</comment>
<dbReference type="InterPro" id="IPR012795">
    <property type="entry name" value="tRNA_Ile_lys_synt_N"/>
</dbReference>
<dbReference type="SUPFAM" id="SSF52402">
    <property type="entry name" value="Adenine nucleotide alpha hydrolases-like"/>
    <property type="match status" value="1"/>
</dbReference>
<accession>A0A1I0GP02</accession>
<proteinExistence type="inferred from homology"/>
<comment type="domain">
    <text evidence="8">The N-terminal region contains the highly conserved SGGXDS motif, predicted to be a P-loop motif involved in ATP binding.</text>
</comment>
<dbReference type="GO" id="GO:0005737">
    <property type="term" value="C:cytoplasm"/>
    <property type="evidence" value="ECO:0007669"/>
    <property type="project" value="UniProtKB-SubCell"/>
</dbReference>
<dbReference type="InterPro" id="IPR012796">
    <property type="entry name" value="Lysidine-tRNA-synth_C"/>
</dbReference>
<dbReference type="InterPro" id="IPR012094">
    <property type="entry name" value="tRNA_Ile_lys_synt"/>
</dbReference>
<dbReference type="EC" id="6.3.4.19" evidence="8"/>
<evidence type="ECO:0000256" key="4">
    <source>
        <dbReference type="ARBA" id="ARBA00022694"/>
    </source>
</evidence>
<keyword evidence="6 8" id="KW-0067">ATP-binding</keyword>
<dbReference type="NCBIfam" id="TIGR02433">
    <property type="entry name" value="lysidine_TilS_C"/>
    <property type="match status" value="1"/>
</dbReference>
<dbReference type="GO" id="GO:0005524">
    <property type="term" value="F:ATP binding"/>
    <property type="evidence" value="ECO:0007669"/>
    <property type="project" value="UniProtKB-UniRule"/>
</dbReference>
<protein>
    <recommendedName>
        <fullName evidence="8">tRNA(Ile)-lysidine synthase</fullName>
        <ecNumber evidence="8">6.3.4.19</ecNumber>
    </recommendedName>
    <alternativeName>
        <fullName evidence="8">tRNA(Ile)-2-lysyl-cytidine synthase</fullName>
    </alternativeName>
    <alternativeName>
        <fullName evidence="8">tRNA(Ile)-lysidine synthetase</fullName>
    </alternativeName>
</protein>
<sequence>MMDLEKLLDLNQLYIVGVSGGCDSMALLDAMYNKGIKVVVCHVNYHLRDDSDLDQETVFKYCSKYQIPLYVREINKEEYGKDNFQSQARKLRYEFYYQIACKYGVKKVVLAHHLDDVIENIIMQIQRHNTKGYLGIKDISEVWGLTILRPFLNIKKQVLRDYCHDNNVRYRDDYTNFETEFTRDYIRNITLKNYTEQQISDLLYNAKQHNQRYLSNLKKLKKYLDMYHNQNKIDYQIIPNDLLEGFIYEIIKEIVYPPLISDSLIKEVIKQIKSNKPNIKMNLPVNIRFIKEYNNIHVSKLKNSISYCLKYDQLVYDKNEYFYLSKEGHLNEGIYLTKEDFPITIRPFRPGDVIDTAGGTKKVSRLYIDNKIPKSKRETWPVVENSQGMIILVPHLAKNIRYLYSKPNLYVVKL</sequence>
<name>A0A1I0GP02_9FIRM</name>
<dbReference type="SMART" id="SM00977">
    <property type="entry name" value="TilS_C"/>
    <property type="match status" value="1"/>
</dbReference>
<dbReference type="Pfam" id="PF01171">
    <property type="entry name" value="ATP_bind_3"/>
    <property type="match status" value="1"/>
</dbReference>
<gene>
    <name evidence="8" type="primary">tilS</name>
    <name evidence="10" type="ORF">SAMN04489758_13310</name>
</gene>
<dbReference type="InterPro" id="IPR014729">
    <property type="entry name" value="Rossmann-like_a/b/a_fold"/>
</dbReference>
<evidence type="ECO:0000256" key="1">
    <source>
        <dbReference type="ARBA" id="ARBA00004496"/>
    </source>
</evidence>
<dbReference type="GO" id="GO:0032267">
    <property type="term" value="F:tRNA(Ile)-lysidine synthase activity"/>
    <property type="evidence" value="ECO:0007669"/>
    <property type="project" value="UniProtKB-EC"/>
</dbReference>
<dbReference type="Gene3D" id="3.40.50.620">
    <property type="entry name" value="HUPs"/>
    <property type="match status" value="1"/>
</dbReference>
<dbReference type="NCBIfam" id="TIGR02432">
    <property type="entry name" value="lysidine_TilS_N"/>
    <property type="match status" value="1"/>
</dbReference>
<dbReference type="AlphaFoldDB" id="A0A1I0GP02"/>
<dbReference type="InterPro" id="IPR011063">
    <property type="entry name" value="TilS/TtcA_N"/>
</dbReference>
<dbReference type="PANTHER" id="PTHR43033">
    <property type="entry name" value="TRNA(ILE)-LYSIDINE SYNTHASE-RELATED"/>
    <property type="match status" value="1"/>
</dbReference>
<dbReference type="Pfam" id="PF11734">
    <property type="entry name" value="TilS_C"/>
    <property type="match status" value="1"/>
</dbReference>
<keyword evidence="11" id="KW-1185">Reference proteome</keyword>
<evidence type="ECO:0000256" key="7">
    <source>
        <dbReference type="ARBA" id="ARBA00048539"/>
    </source>
</evidence>
<evidence type="ECO:0000256" key="8">
    <source>
        <dbReference type="HAMAP-Rule" id="MF_01161"/>
    </source>
</evidence>
<evidence type="ECO:0000313" key="11">
    <source>
        <dbReference type="Proteomes" id="UP000198558"/>
    </source>
</evidence>